<proteinExistence type="predicted"/>
<sequence>MSMPITTNANATGILNMYLELGLKTLRDAILEYFDFNDEDKQALSGNFIYQNYQEVLERLEEDLPLFKEMCVKNLDCHEPPVKHS</sequence>
<dbReference type="OrthoDB" id="3251205at2759"/>
<keyword evidence="2" id="KW-1185">Reference proteome</keyword>
<accession>A0A9P7RVS6</accession>
<comment type="caution">
    <text evidence="1">The sequence shown here is derived from an EMBL/GenBank/DDBJ whole genome shotgun (WGS) entry which is preliminary data.</text>
</comment>
<dbReference type="EMBL" id="CM032187">
    <property type="protein sequence ID" value="KAG7090310.1"/>
    <property type="molecule type" value="Genomic_DNA"/>
</dbReference>
<evidence type="ECO:0000313" key="1">
    <source>
        <dbReference type="EMBL" id="KAG7090310.1"/>
    </source>
</evidence>
<dbReference type="AlphaFoldDB" id="A0A9P7RVS6"/>
<protein>
    <submittedName>
        <fullName evidence="1">Uncharacterized protein</fullName>
    </submittedName>
</protein>
<name>A0A9P7RVS6_9AGAR</name>
<organism evidence="1 2">
    <name type="scientific">Marasmius oreades</name>
    <name type="common">fairy-ring Marasmius</name>
    <dbReference type="NCBI Taxonomy" id="181124"/>
    <lineage>
        <taxon>Eukaryota</taxon>
        <taxon>Fungi</taxon>
        <taxon>Dikarya</taxon>
        <taxon>Basidiomycota</taxon>
        <taxon>Agaricomycotina</taxon>
        <taxon>Agaricomycetes</taxon>
        <taxon>Agaricomycetidae</taxon>
        <taxon>Agaricales</taxon>
        <taxon>Marasmiineae</taxon>
        <taxon>Marasmiaceae</taxon>
        <taxon>Marasmius</taxon>
    </lineage>
</organism>
<reference evidence="1" key="1">
    <citation type="journal article" date="2021" name="Genome Biol. Evol.">
        <title>The assembled and annotated genome of the fairy-ring fungus Marasmius oreades.</title>
        <authorList>
            <person name="Hiltunen M."/>
            <person name="Ament-Velasquez S.L."/>
            <person name="Johannesson H."/>
        </authorList>
    </citation>
    <scope>NUCLEOTIDE SEQUENCE</scope>
    <source>
        <strain evidence="1">03SP1</strain>
    </source>
</reference>
<dbReference type="Proteomes" id="UP001049176">
    <property type="component" value="Chromosome 7"/>
</dbReference>
<dbReference type="KEGG" id="more:E1B28_011908"/>
<gene>
    <name evidence="1" type="ORF">E1B28_011908</name>
</gene>
<evidence type="ECO:0000313" key="2">
    <source>
        <dbReference type="Proteomes" id="UP001049176"/>
    </source>
</evidence>
<dbReference type="GeneID" id="66080983"/>
<dbReference type="RefSeq" id="XP_043006780.1">
    <property type="nucleotide sequence ID" value="XM_043156965.1"/>
</dbReference>